<name>A0A292Q3J1_9PEZI</name>
<evidence type="ECO:0000256" key="7">
    <source>
        <dbReference type="SAM" id="MobiDB-lite"/>
    </source>
</evidence>
<dbReference type="InterPro" id="IPR029063">
    <property type="entry name" value="SAM-dependent_MTases_sf"/>
</dbReference>
<evidence type="ECO:0000259" key="8">
    <source>
        <dbReference type="PROSITE" id="PS51684"/>
    </source>
</evidence>
<dbReference type="InterPro" id="IPR030382">
    <property type="entry name" value="MeTrfase_TRM5/TYW2"/>
</dbReference>
<dbReference type="PANTHER" id="PTHR23245:SF25">
    <property type="entry name" value="TRNA WYBUTOSINE-SYNTHESIZING PROTEIN 2 HOMOLOG"/>
    <property type="match status" value="1"/>
</dbReference>
<evidence type="ECO:0000256" key="6">
    <source>
        <dbReference type="ARBA" id="ARBA00049400"/>
    </source>
</evidence>
<dbReference type="Gene3D" id="3.40.50.150">
    <property type="entry name" value="Vaccinia Virus protein VP39"/>
    <property type="match status" value="1"/>
</dbReference>
<evidence type="ECO:0000256" key="3">
    <source>
        <dbReference type="ARBA" id="ARBA00022679"/>
    </source>
</evidence>
<evidence type="ECO:0000313" key="10">
    <source>
        <dbReference type="Proteomes" id="UP001412239"/>
    </source>
</evidence>
<keyword evidence="10" id="KW-1185">Reference proteome</keyword>
<evidence type="ECO:0000256" key="1">
    <source>
        <dbReference type="ARBA" id="ARBA00004797"/>
    </source>
</evidence>
<evidence type="ECO:0000256" key="2">
    <source>
        <dbReference type="ARBA" id="ARBA00012265"/>
    </source>
</evidence>
<dbReference type="SUPFAM" id="SSF53335">
    <property type="entry name" value="S-adenosyl-L-methionine-dependent methyltransferases"/>
    <property type="match status" value="1"/>
</dbReference>
<keyword evidence="4" id="KW-0949">S-adenosyl-L-methionine</keyword>
<comment type="pathway">
    <text evidence="1">tRNA modification; wybutosine-tRNA(Phe) biosynthesis.</text>
</comment>
<dbReference type="AlphaFoldDB" id="A0A292Q3J1"/>
<dbReference type="GO" id="GO:0031591">
    <property type="term" value="P:wybutosine biosynthetic process"/>
    <property type="evidence" value="ECO:0007669"/>
    <property type="project" value="TreeGrafter"/>
</dbReference>
<dbReference type="GO" id="GO:0030488">
    <property type="term" value="P:tRNA methylation"/>
    <property type="evidence" value="ECO:0007669"/>
    <property type="project" value="TreeGrafter"/>
</dbReference>
<proteinExistence type="predicted"/>
<dbReference type="GO" id="GO:0008175">
    <property type="term" value="F:tRNA methyltransferase activity"/>
    <property type="evidence" value="ECO:0007669"/>
    <property type="project" value="TreeGrafter"/>
</dbReference>
<dbReference type="GO" id="GO:0005737">
    <property type="term" value="C:cytoplasm"/>
    <property type="evidence" value="ECO:0007669"/>
    <property type="project" value="TreeGrafter"/>
</dbReference>
<sequence length="551" mass="59882">MAVARAVASARWDCSVGSGGSALSSACVSERRVDICVRRVFACAALAQVDFERGGRRVRGWVARYEVVFGSWSALFSLVVPEARVREVKVLLEAGGFLAGKIRRVGGSDGGGRCIPTSLVGCCPTSTSTTASTSDNGDDGDENDDVDGDEDANFGDEEKERIFQRLGIQDRHGITIITLNTPGIGTHNGRKTNPSENPLQTTITTFLTANPPEDPTILPTLLSALPKRYTYTPPLLLLPSATFSTPTWQSYLGSLPHELRQKLYSNLIAAVCENATHLALLRPIPTQDNTIRAPKLTPLYGNFPPLLPPQQLPTRSELDEALWTSARQSGIVQIWAPGYTMFSRGNIKEKARILRFPPPAAGAETKWVVDMYAGIGYFTFSYAKLGYRVLAWEINHWSVEGLLRGAGENGVPARVILPHQDVRVAAEREQEGVVVFFEDNKNAPARIAGMGEGLRGGIERVNLGLLPTSRGSWREAVRALAEQGGWVHVHENVGIGEIDGMAGQVVRAFEGFEKERGGGRKIVCEHVERVKTFAPGVMHCVFDIRIGGEGL</sequence>
<evidence type="ECO:0000256" key="5">
    <source>
        <dbReference type="ARBA" id="ARBA00022694"/>
    </source>
</evidence>
<feature type="compositionally biased region" description="Low complexity" evidence="7">
    <location>
        <begin position="125"/>
        <end position="135"/>
    </location>
</feature>
<dbReference type="PANTHER" id="PTHR23245">
    <property type="entry name" value="TRNA METHYLTRANSFERASE"/>
    <property type="match status" value="1"/>
</dbReference>
<dbReference type="GO" id="GO:0102522">
    <property type="term" value="F:tRNA 4-demethylwyosine alpha-amino-alpha-carboxypropyltransferase activity"/>
    <property type="evidence" value="ECO:0007669"/>
    <property type="project" value="UniProtKB-EC"/>
</dbReference>
<dbReference type="InterPro" id="IPR056743">
    <property type="entry name" value="TRM5-TYW2-like_MTfase"/>
</dbReference>
<feature type="domain" description="SAM-dependent methyltransferase TRM5/TYW2-type" evidence="8">
    <location>
        <begin position="268"/>
        <end position="548"/>
    </location>
</feature>
<feature type="compositionally biased region" description="Acidic residues" evidence="7">
    <location>
        <begin position="136"/>
        <end position="155"/>
    </location>
</feature>
<evidence type="ECO:0000313" key="9">
    <source>
        <dbReference type="EMBL" id="CUS14359.1"/>
    </source>
</evidence>
<accession>A0A292Q3J1</accession>
<organism evidence="9 10">
    <name type="scientific">Tuber aestivum</name>
    <name type="common">summer truffle</name>
    <dbReference type="NCBI Taxonomy" id="59557"/>
    <lineage>
        <taxon>Eukaryota</taxon>
        <taxon>Fungi</taxon>
        <taxon>Dikarya</taxon>
        <taxon>Ascomycota</taxon>
        <taxon>Pezizomycotina</taxon>
        <taxon>Pezizomycetes</taxon>
        <taxon>Pezizales</taxon>
        <taxon>Tuberaceae</taxon>
        <taxon>Tuber</taxon>
    </lineage>
</organism>
<dbReference type="Proteomes" id="UP001412239">
    <property type="component" value="Unassembled WGS sequence"/>
</dbReference>
<evidence type="ECO:0000256" key="4">
    <source>
        <dbReference type="ARBA" id="ARBA00022691"/>
    </source>
</evidence>
<keyword evidence="3" id="KW-0808">Transferase</keyword>
<feature type="region of interest" description="Disordered" evidence="7">
    <location>
        <begin position="125"/>
        <end position="155"/>
    </location>
</feature>
<comment type="catalytic activity">
    <reaction evidence="6">
        <text>4-demethylwyosine(37) in tRNA(Phe) + S-adenosyl-L-methionine = 4-demethyl-7-[(3S)-3-amino-3-carboxypropyl]wyosine(37) in tRNA(Phe) + S-methyl-5'-thioadenosine + H(+)</text>
        <dbReference type="Rhea" id="RHEA:36355"/>
        <dbReference type="Rhea" id="RHEA-COMP:10164"/>
        <dbReference type="Rhea" id="RHEA-COMP:10378"/>
        <dbReference type="ChEBI" id="CHEBI:15378"/>
        <dbReference type="ChEBI" id="CHEBI:17509"/>
        <dbReference type="ChEBI" id="CHEBI:59789"/>
        <dbReference type="ChEBI" id="CHEBI:64315"/>
        <dbReference type="ChEBI" id="CHEBI:73550"/>
        <dbReference type="EC" id="2.5.1.114"/>
    </reaction>
</comment>
<dbReference type="PROSITE" id="PS51684">
    <property type="entry name" value="SAM_MT_TRM5_TYW2"/>
    <property type="match status" value="1"/>
</dbReference>
<reference evidence="9" key="1">
    <citation type="submission" date="2015-10" db="EMBL/GenBank/DDBJ databases">
        <authorList>
            <person name="Regsiter A."/>
            <person name="william w."/>
        </authorList>
    </citation>
    <scope>NUCLEOTIDE SEQUENCE</scope>
    <source>
        <strain evidence="9">Montdore</strain>
    </source>
</reference>
<dbReference type="EMBL" id="LN890960">
    <property type="protein sequence ID" value="CUS14359.1"/>
    <property type="molecule type" value="Genomic_DNA"/>
</dbReference>
<dbReference type="PROSITE" id="PS51257">
    <property type="entry name" value="PROKAR_LIPOPROTEIN"/>
    <property type="match status" value="1"/>
</dbReference>
<dbReference type="EC" id="2.5.1.114" evidence="2"/>
<keyword evidence="5" id="KW-0819">tRNA processing</keyword>
<gene>
    <name evidence="9" type="ORF">GSTUAT00001649001</name>
</gene>
<protein>
    <recommendedName>
        <fullName evidence="2">tRNA(Phe) (4-demethylwyosine(37)-C(7)) aminocarboxypropyltransferase</fullName>
        <ecNumber evidence="2">2.5.1.114</ecNumber>
    </recommendedName>
</protein>
<dbReference type="Pfam" id="PF02475">
    <property type="entry name" value="TRM5-TYW2_MTfase"/>
    <property type="match status" value="1"/>
</dbReference>